<organism evidence="7 8">
    <name type="scientific">Vagococcus bubulae</name>
    <dbReference type="NCBI Taxonomy" id="1977868"/>
    <lineage>
        <taxon>Bacteria</taxon>
        <taxon>Bacillati</taxon>
        <taxon>Bacillota</taxon>
        <taxon>Bacilli</taxon>
        <taxon>Lactobacillales</taxon>
        <taxon>Enterococcaceae</taxon>
        <taxon>Vagococcus</taxon>
    </lineage>
</organism>
<evidence type="ECO:0000313" key="8">
    <source>
        <dbReference type="Proteomes" id="UP000288490"/>
    </source>
</evidence>
<dbReference type="Proteomes" id="UP000288490">
    <property type="component" value="Unassembled WGS sequence"/>
</dbReference>
<comment type="caution">
    <text evidence="7">The sequence shown here is derived from an EMBL/GenBank/DDBJ whole genome shotgun (WGS) entry which is preliminary data.</text>
</comment>
<evidence type="ECO:0000256" key="5">
    <source>
        <dbReference type="HAMAP-Rule" id="MF_00340"/>
    </source>
</evidence>
<dbReference type="GO" id="GO:0006412">
    <property type="term" value="P:translation"/>
    <property type="evidence" value="ECO:0007669"/>
    <property type="project" value="UniProtKB-UniRule"/>
</dbReference>
<evidence type="ECO:0000256" key="2">
    <source>
        <dbReference type="ARBA" id="ARBA00022980"/>
    </source>
</evidence>
<dbReference type="EMBL" id="NGJT01000003">
    <property type="protein sequence ID" value="RST95623.1"/>
    <property type="molecule type" value="Genomic_DNA"/>
</dbReference>
<feature type="region of interest" description="Disordered" evidence="6">
    <location>
        <begin position="1"/>
        <end position="27"/>
    </location>
</feature>
<dbReference type="GO" id="GO:0003735">
    <property type="term" value="F:structural constituent of ribosome"/>
    <property type="evidence" value="ECO:0007669"/>
    <property type="project" value="InterPro"/>
</dbReference>
<evidence type="ECO:0000256" key="1">
    <source>
        <dbReference type="ARBA" id="ARBA00008560"/>
    </source>
</evidence>
<dbReference type="Pfam" id="PF01783">
    <property type="entry name" value="Ribosomal_L32p"/>
    <property type="match status" value="1"/>
</dbReference>
<dbReference type="AlphaFoldDB" id="A0A429ZPH6"/>
<dbReference type="PANTHER" id="PTHR35534:SF1">
    <property type="entry name" value="LARGE RIBOSOMAL SUBUNIT PROTEIN BL32"/>
    <property type="match status" value="1"/>
</dbReference>
<dbReference type="PANTHER" id="PTHR35534">
    <property type="entry name" value="50S RIBOSOMAL PROTEIN L32"/>
    <property type="match status" value="1"/>
</dbReference>
<dbReference type="HAMAP" id="MF_00340">
    <property type="entry name" value="Ribosomal_bL32"/>
    <property type="match status" value="1"/>
</dbReference>
<dbReference type="RefSeq" id="WP_125956418.1">
    <property type="nucleotide sequence ID" value="NZ_JAQEJV010000003.1"/>
</dbReference>
<evidence type="ECO:0000256" key="3">
    <source>
        <dbReference type="ARBA" id="ARBA00023274"/>
    </source>
</evidence>
<evidence type="ECO:0000256" key="6">
    <source>
        <dbReference type="SAM" id="MobiDB-lite"/>
    </source>
</evidence>
<keyword evidence="2 5" id="KW-0689">Ribosomal protein</keyword>
<accession>A0A429ZPH6</accession>
<gene>
    <name evidence="5" type="primary">rpmF</name>
    <name evidence="7" type="ORF">CBF36_02780</name>
</gene>
<dbReference type="InterPro" id="IPR044957">
    <property type="entry name" value="Ribosomal_bL32_bact"/>
</dbReference>
<dbReference type="SUPFAM" id="SSF57829">
    <property type="entry name" value="Zn-binding ribosomal proteins"/>
    <property type="match status" value="1"/>
</dbReference>
<keyword evidence="8" id="KW-1185">Reference proteome</keyword>
<evidence type="ECO:0000313" key="7">
    <source>
        <dbReference type="EMBL" id="RST95623.1"/>
    </source>
</evidence>
<protein>
    <recommendedName>
        <fullName evidence="4 5">Large ribosomal subunit protein bL32</fullName>
    </recommendedName>
</protein>
<name>A0A429ZPH6_9ENTE</name>
<sequence length="55" mass="6242">MAVPKRKTSKSAKHARRTHKKLSSSSVSYDSILGEYKRSHYISPDGYYKGRKVIG</sequence>
<feature type="compositionally biased region" description="Basic residues" evidence="6">
    <location>
        <begin position="1"/>
        <end position="22"/>
    </location>
</feature>
<dbReference type="NCBIfam" id="TIGR01031">
    <property type="entry name" value="rpmF_bact"/>
    <property type="match status" value="1"/>
</dbReference>
<dbReference type="InterPro" id="IPR002677">
    <property type="entry name" value="Ribosomal_bL32"/>
</dbReference>
<keyword evidence="3 5" id="KW-0687">Ribonucleoprotein</keyword>
<proteinExistence type="inferred from homology"/>
<reference evidence="7 8" key="1">
    <citation type="submission" date="2017-05" db="EMBL/GenBank/DDBJ databases">
        <title>Vagococcus spp. assemblies.</title>
        <authorList>
            <person name="Gulvik C.A."/>
        </authorList>
    </citation>
    <scope>NUCLEOTIDE SEQUENCE [LARGE SCALE GENOMIC DNA]</scope>
    <source>
        <strain evidence="7 8">SS1994</strain>
    </source>
</reference>
<comment type="similarity">
    <text evidence="1 5">Belongs to the bacterial ribosomal protein bL32 family.</text>
</comment>
<dbReference type="InterPro" id="IPR011332">
    <property type="entry name" value="Ribosomal_zn-bd"/>
</dbReference>
<dbReference type="GO" id="GO:0015934">
    <property type="term" value="C:large ribosomal subunit"/>
    <property type="evidence" value="ECO:0007669"/>
    <property type="project" value="InterPro"/>
</dbReference>
<evidence type="ECO:0000256" key="4">
    <source>
        <dbReference type="ARBA" id="ARBA00035178"/>
    </source>
</evidence>